<feature type="transmembrane region" description="Helical" evidence="9">
    <location>
        <begin position="262"/>
        <end position="285"/>
    </location>
</feature>
<comment type="subunit">
    <text evidence="2">The complex is composed of two ATP-binding proteins (CysA), two transmembrane proteins (CysT and CysW) and a solute-binding protein (CysP).</text>
</comment>
<dbReference type="NCBIfam" id="TIGR00969">
    <property type="entry name" value="3a0106s02"/>
    <property type="match status" value="1"/>
</dbReference>
<dbReference type="PANTHER" id="PTHR30406">
    <property type="entry name" value="SULFATE TRANSPORT SYSTEM PERMEASE PROTEIN"/>
    <property type="match status" value="1"/>
</dbReference>
<keyword evidence="3" id="KW-0813">Transport</keyword>
<feature type="domain" description="ABC transmembrane type-1" evidence="10">
    <location>
        <begin position="78"/>
        <end position="286"/>
    </location>
</feature>
<evidence type="ECO:0000256" key="5">
    <source>
        <dbReference type="ARBA" id="ARBA00022989"/>
    </source>
</evidence>
<evidence type="ECO:0000256" key="6">
    <source>
        <dbReference type="ARBA" id="ARBA00023032"/>
    </source>
</evidence>
<dbReference type="CDD" id="cd06261">
    <property type="entry name" value="TM_PBP2"/>
    <property type="match status" value="1"/>
</dbReference>
<evidence type="ECO:0000256" key="9">
    <source>
        <dbReference type="SAM" id="Phobius"/>
    </source>
</evidence>
<evidence type="ECO:0000313" key="11">
    <source>
        <dbReference type="EMBL" id="GAA1509932.1"/>
    </source>
</evidence>
<dbReference type="Gene3D" id="1.10.3720.10">
    <property type="entry name" value="MetI-like"/>
    <property type="match status" value="1"/>
</dbReference>
<dbReference type="InterPro" id="IPR000515">
    <property type="entry name" value="MetI-like"/>
</dbReference>
<evidence type="ECO:0000256" key="7">
    <source>
        <dbReference type="ARBA" id="ARBA00023136"/>
    </source>
</evidence>
<comment type="function">
    <text evidence="8">Part of the ABC transporter complex CysAWTP (TC 3.A.1.6.1) involved in sulfate/thiosulfate import. Probably responsible for the translocation of the substrate across the membrane.</text>
</comment>
<feature type="transmembrane region" description="Helical" evidence="9">
    <location>
        <begin position="74"/>
        <end position="104"/>
    </location>
</feature>
<dbReference type="Proteomes" id="UP001501470">
    <property type="component" value="Unassembled WGS sequence"/>
</dbReference>
<feature type="transmembrane region" description="Helical" evidence="9">
    <location>
        <begin position="32"/>
        <end position="54"/>
    </location>
</feature>
<dbReference type="PROSITE" id="PS50928">
    <property type="entry name" value="ABC_TM1"/>
    <property type="match status" value="1"/>
</dbReference>
<evidence type="ECO:0000256" key="2">
    <source>
        <dbReference type="ARBA" id="ARBA00011779"/>
    </source>
</evidence>
<reference evidence="11 12" key="1">
    <citation type="journal article" date="2019" name="Int. J. Syst. Evol. Microbiol.">
        <title>The Global Catalogue of Microorganisms (GCM) 10K type strain sequencing project: providing services to taxonomists for standard genome sequencing and annotation.</title>
        <authorList>
            <consortium name="The Broad Institute Genomics Platform"/>
            <consortium name="The Broad Institute Genome Sequencing Center for Infectious Disease"/>
            <person name="Wu L."/>
            <person name="Ma J."/>
        </authorList>
    </citation>
    <scope>NUCLEOTIDE SEQUENCE [LARGE SCALE GENOMIC DNA]</scope>
    <source>
        <strain evidence="11 12">JCM 15933</strain>
    </source>
</reference>
<evidence type="ECO:0000256" key="1">
    <source>
        <dbReference type="ARBA" id="ARBA00004141"/>
    </source>
</evidence>
<dbReference type="InterPro" id="IPR035906">
    <property type="entry name" value="MetI-like_sf"/>
</dbReference>
<protein>
    <submittedName>
        <fullName evidence="11">Sulfate ABC transporter permease subunit CysW</fullName>
    </submittedName>
</protein>
<organism evidence="11 12">
    <name type="scientific">Dactylosporangium maewongense</name>
    <dbReference type="NCBI Taxonomy" id="634393"/>
    <lineage>
        <taxon>Bacteria</taxon>
        <taxon>Bacillati</taxon>
        <taxon>Actinomycetota</taxon>
        <taxon>Actinomycetes</taxon>
        <taxon>Micromonosporales</taxon>
        <taxon>Micromonosporaceae</taxon>
        <taxon>Dactylosporangium</taxon>
    </lineage>
</organism>
<dbReference type="Pfam" id="PF00528">
    <property type="entry name" value="BPD_transp_1"/>
    <property type="match status" value="1"/>
</dbReference>
<comment type="subcellular location">
    <subcellularLocation>
        <location evidence="1">Membrane</location>
        <topology evidence="1">Multi-pass membrane protein</topology>
    </subcellularLocation>
</comment>
<feature type="transmembrane region" description="Helical" evidence="9">
    <location>
        <begin position="116"/>
        <end position="139"/>
    </location>
</feature>
<keyword evidence="7 9" id="KW-0472">Membrane</keyword>
<gene>
    <name evidence="11" type="primary">cysW</name>
    <name evidence="11" type="ORF">GCM10009827_025120</name>
</gene>
<name>A0ABN2A4V0_9ACTN</name>
<evidence type="ECO:0000313" key="12">
    <source>
        <dbReference type="Proteomes" id="UP001501470"/>
    </source>
</evidence>
<comment type="caution">
    <text evidence="11">The sequence shown here is derived from an EMBL/GenBank/DDBJ whole genome shotgun (WGS) entry which is preliminary data.</text>
</comment>
<dbReference type="RefSeq" id="WP_344501987.1">
    <property type="nucleotide sequence ID" value="NZ_BAAAQD010000004.1"/>
</dbReference>
<sequence length="291" mass="31561">MADTAVVEKTAAPPVRKGGGKAWTRRRGPVTYLVRLVVVVYLFFLVAWPVYLVGQNTFKNGFDDLQAILTDPDIVHALHLSVEIAIIAVLINTVFGVGISILLVRYRFPGKRLLNALLDVPLSVSPVVVGLSLVLVYGGRNGWFGPTLESWGLQIIFAEAGMVMATVFVALPLVIREVVPVLEEIGEEQEQAARSLGANAWQTFRRITLPSIKWGIIYGVVLSLARSLGEFGAVKIVSGNVLGLTRTAPLVVEEKYLNFDKGGAYATAFLLALVAVASIIVVSVLRPKEDR</sequence>
<accession>A0ABN2A4V0</accession>
<dbReference type="EMBL" id="BAAAQD010000004">
    <property type="protein sequence ID" value="GAA1509932.1"/>
    <property type="molecule type" value="Genomic_DNA"/>
</dbReference>
<dbReference type="PANTHER" id="PTHR30406:SF1">
    <property type="entry name" value="SULFATE TRANSPORT SYSTEM PERMEASE PROTEIN CYSW"/>
    <property type="match status" value="1"/>
</dbReference>
<keyword evidence="5 9" id="KW-1133">Transmembrane helix</keyword>
<evidence type="ECO:0000256" key="3">
    <source>
        <dbReference type="ARBA" id="ARBA00022448"/>
    </source>
</evidence>
<feature type="transmembrane region" description="Helical" evidence="9">
    <location>
        <begin position="151"/>
        <end position="175"/>
    </location>
</feature>
<evidence type="ECO:0000259" key="10">
    <source>
        <dbReference type="PROSITE" id="PS50928"/>
    </source>
</evidence>
<evidence type="ECO:0000256" key="8">
    <source>
        <dbReference type="ARBA" id="ARBA00025323"/>
    </source>
</evidence>
<keyword evidence="4 9" id="KW-0812">Transmembrane</keyword>
<evidence type="ECO:0000256" key="4">
    <source>
        <dbReference type="ARBA" id="ARBA00022692"/>
    </source>
</evidence>
<keyword evidence="6" id="KW-0764">Sulfate transport</keyword>
<proteinExistence type="predicted"/>
<dbReference type="SUPFAM" id="SSF161098">
    <property type="entry name" value="MetI-like"/>
    <property type="match status" value="1"/>
</dbReference>
<keyword evidence="12" id="KW-1185">Reference proteome</keyword>
<dbReference type="InterPro" id="IPR005667">
    <property type="entry name" value="Sulph_transpt2"/>
</dbReference>
<feature type="transmembrane region" description="Helical" evidence="9">
    <location>
        <begin position="215"/>
        <end position="242"/>
    </location>
</feature>